<protein>
    <recommendedName>
        <fullName evidence="2">DUF7344 domain-containing protein</fullName>
    </recommendedName>
</protein>
<accession>A0A1H9K2H4</accession>
<feature type="compositionally biased region" description="Basic and acidic residues" evidence="1">
    <location>
        <begin position="9"/>
        <end position="35"/>
    </location>
</feature>
<dbReference type="OrthoDB" id="247722at2157"/>
<name>A0A1H9K2H4_9EURY</name>
<dbReference type="AlphaFoldDB" id="A0A1H9K2H4"/>
<evidence type="ECO:0000259" key="2">
    <source>
        <dbReference type="Pfam" id="PF24035"/>
    </source>
</evidence>
<dbReference type="EMBL" id="FOFD01000003">
    <property type="protein sequence ID" value="SEQ93123.1"/>
    <property type="molecule type" value="Genomic_DNA"/>
</dbReference>
<feature type="domain" description="DUF7344" evidence="2">
    <location>
        <begin position="27"/>
        <end position="100"/>
    </location>
</feature>
<gene>
    <name evidence="3" type="ORF">SAMN04489841_2772</name>
</gene>
<dbReference type="InterPro" id="IPR055768">
    <property type="entry name" value="DUF7344"/>
</dbReference>
<evidence type="ECO:0000313" key="4">
    <source>
        <dbReference type="Proteomes" id="UP000199114"/>
    </source>
</evidence>
<evidence type="ECO:0000256" key="1">
    <source>
        <dbReference type="SAM" id="MobiDB-lite"/>
    </source>
</evidence>
<dbReference type="Proteomes" id="UP000199114">
    <property type="component" value="Unassembled WGS sequence"/>
</dbReference>
<proteinExistence type="predicted"/>
<sequence length="212" mass="23740">MSFDENETEVERVREPEPTTSERREPLADERHQRVLDVLSERTSPVDRSTVAAEIVARETDRDATSDGTRRRVEAELHHIHLPKLEETGVVEYDPGSQLVSLADVPSQSAGTELRDERAGSVREPSLAAGLRRSVLEYFDESVAETATLADLARYAATSLDESHDRPADELRLRLHHIHLPELADDGLIDYDYRATSVRYRGPSSSTDANQP</sequence>
<keyword evidence="4" id="KW-1185">Reference proteome</keyword>
<dbReference type="Pfam" id="PF24035">
    <property type="entry name" value="DUF7344"/>
    <property type="match status" value="2"/>
</dbReference>
<feature type="domain" description="DUF7344" evidence="2">
    <location>
        <begin position="131"/>
        <end position="198"/>
    </location>
</feature>
<reference evidence="4" key="1">
    <citation type="submission" date="2016-10" db="EMBL/GenBank/DDBJ databases">
        <authorList>
            <person name="Varghese N."/>
            <person name="Submissions S."/>
        </authorList>
    </citation>
    <scope>NUCLEOTIDE SEQUENCE [LARGE SCALE GENOMIC DNA]</scope>
    <source>
        <strain evidence="4">DSM 25055</strain>
    </source>
</reference>
<dbReference type="STRING" id="1186196.SAMN04489841_2772"/>
<evidence type="ECO:0000313" key="3">
    <source>
        <dbReference type="EMBL" id="SEQ93123.1"/>
    </source>
</evidence>
<organism evidence="3 4">
    <name type="scientific">Natrinema salaciae</name>
    <dbReference type="NCBI Taxonomy" id="1186196"/>
    <lineage>
        <taxon>Archaea</taxon>
        <taxon>Methanobacteriati</taxon>
        <taxon>Methanobacteriota</taxon>
        <taxon>Stenosarchaea group</taxon>
        <taxon>Halobacteria</taxon>
        <taxon>Halobacteriales</taxon>
        <taxon>Natrialbaceae</taxon>
        <taxon>Natrinema</taxon>
    </lineage>
</organism>
<dbReference type="RefSeq" id="WP_090618290.1">
    <property type="nucleotide sequence ID" value="NZ_FOFD01000003.1"/>
</dbReference>
<feature type="region of interest" description="Disordered" evidence="1">
    <location>
        <begin position="1"/>
        <end position="50"/>
    </location>
</feature>